<keyword evidence="2 6" id="KW-0175">Coiled coil</keyword>
<evidence type="ECO:0000313" key="11">
    <source>
        <dbReference type="EMBL" id="KAK2718465.1"/>
    </source>
</evidence>
<feature type="domain" description="LTD" evidence="8">
    <location>
        <begin position="451"/>
        <end position="571"/>
    </location>
</feature>
<accession>A0AA88HUU6</accession>
<dbReference type="FunFam" id="1.20.5.170:FF:000058">
    <property type="entry name" value="Intermediate filament protein B"/>
    <property type="match status" value="1"/>
</dbReference>
<evidence type="ECO:0000256" key="2">
    <source>
        <dbReference type="ARBA" id="ARBA00023054"/>
    </source>
</evidence>
<dbReference type="Gene3D" id="1.20.5.500">
    <property type="entry name" value="Single helix bin"/>
    <property type="match status" value="1"/>
</dbReference>
<dbReference type="EMBL" id="JAVRJZ010000009">
    <property type="protein sequence ID" value="KAK2718462.1"/>
    <property type="molecule type" value="Genomic_DNA"/>
</dbReference>
<dbReference type="GO" id="GO:0031507">
    <property type="term" value="P:heterochromatin formation"/>
    <property type="evidence" value="ECO:0007669"/>
    <property type="project" value="UniProtKB-ARBA"/>
</dbReference>
<dbReference type="Gene3D" id="1.20.5.1160">
    <property type="entry name" value="Vasodilator-stimulated phosphoprotein"/>
    <property type="match status" value="2"/>
</dbReference>
<dbReference type="Pfam" id="PF00932">
    <property type="entry name" value="LTD"/>
    <property type="match status" value="1"/>
</dbReference>
<dbReference type="InterPro" id="IPR036415">
    <property type="entry name" value="Lamin_tail_dom_sf"/>
</dbReference>
<organism evidence="11 12">
    <name type="scientific">Artemia franciscana</name>
    <name type="common">Brine shrimp</name>
    <name type="synonym">Artemia sanfranciscana</name>
    <dbReference type="NCBI Taxonomy" id="6661"/>
    <lineage>
        <taxon>Eukaryota</taxon>
        <taxon>Metazoa</taxon>
        <taxon>Ecdysozoa</taxon>
        <taxon>Arthropoda</taxon>
        <taxon>Crustacea</taxon>
        <taxon>Branchiopoda</taxon>
        <taxon>Anostraca</taxon>
        <taxon>Artemiidae</taxon>
        <taxon>Artemia</taxon>
    </lineage>
</organism>
<sequence>MASKTRKSTATPTPVGPSTSTPASMNSSRTPQSPTKLTRLQEKEQLQNLNDRLAAYIDRVRYLENENSRLVTQIQTTEETVTKEVTSIKSIYERELGDARRLLDDISRDKARLQIEVGSLTAEKEELGLRLSQTEDENTSLKRSLSNQEALANRHQSELTQVRSELKRLQDEMKGVIAERDRLRSQVPELKSQLEDEILRRTDCQNRLLSLKEELDLEKQVHEREVSEVRLRKQTEISEIDGRLQEEYEARLQEALRDLRENYEAQMRGNREDIQTLYETKIGQLQADIQRQSNYYGSQAEEVTTYRLQVDNLTARISELESSNNGLQNRIRGLEALLENERKNHSSALAAAQAEIQRLRDEMAHQTKEYQELMDIKCNLDMEIATYRKLLESEESRLNLSTSNRSISAINLHTSGRQTPTVVSGRTSVTPGRGTKRKRTIVEHSTELQVHGFKTTSHEKGDLVIEEVSPEGLFVRVHNRGDKEVSLGGWSLTHLAGENETVYKFNRSLKLAPHSTVTVWSAGTNQAHEPPHDLLMKEQRWFVADHMTTHLYNGSGENPKIHTRNEFQLNFVL</sequence>
<dbReference type="PROSITE" id="PS51841">
    <property type="entry name" value="LTD"/>
    <property type="match status" value="1"/>
</dbReference>
<evidence type="ECO:0000256" key="7">
    <source>
        <dbReference type="SAM" id="MobiDB-lite"/>
    </source>
</evidence>
<evidence type="ECO:0000256" key="3">
    <source>
        <dbReference type="ARBA" id="ARBA00023242"/>
    </source>
</evidence>
<feature type="compositionally biased region" description="Polar residues" evidence="7">
    <location>
        <begin position="417"/>
        <end position="430"/>
    </location>
</feature>
<dbReference type="GO" id="GO:0006998">
    <property type="term" value="P:nuclear envelope organization"/>
    <property type="evidence" value="ECO:0007669"/>
    <property type="project" value="TreeGrafter"/>
</dbReference>
<evidence type="ECO:0000259" key="8">
    <source>
        <dbReference type="PROSITE" id="PS51841"/>
    </source>
</evidence>
<feature type="coiled-coil region" evidence="6">
    <location>
        <begin position="96"/>
        <end position="186"/>
    </location>
</feature>
<dbReference type="PANTHER" id="PTHR45721:SF11">
    <property type="entry name" value="LAMIN DM0-RELATED"/>
    <property type="match status" value="1"/>
</dbReference>
<dbReference type="SUPFAM" id="SSF64593">
    <property type="entry name" value="Intermediate filament protein, coiled coil region"/>
    <property type="match status" value="2"/>
</dbReference>
<dbReference type="InterPro" id="IPR039008">
    <property type="entry name" value="IF_rod_dom"/>
</dbReference>
<evidence type="ECO:0000256" key="1">
    <source>
        <dbReference type="ARBA" id="ARBA00022754"/>
    </source>
</evidence>
<feature type="compositionally biased region" description="Low complexity" evidence="7">
    <location>
        <begin position="8"/>
        <end position="24"/>
    </location>
</feature>
<gene>
    <name evidence="10" type="ORF">QYM36_005699</name>
    <name evidence="11" type="ORF">QYM36_005702</name>
</gene>
<evidence type="ECO:0000313" key="12">
    <source>
        <dbReference type="Proteomes" id="UP001187531"/>
    </source>
</evidence>
<feature type="coiled-coil region" evidence="6">
    <location>
        <begin position="39"/>
        <end position="66"/>
    </location>
</feature>
<dbReference type="SUPFAM" id="SSF74853">
    <property type="entry name" value="Lamin A/C globular tail domain"/>
    <property type="match status" value="1"/>
</dbReference>
<keyword evidence="1 5" id="KW-0403">Intermediate filament</keyword>
<dbReference type="GO" id="GO:0005200">
    <property type="term" value="F:structural constituent of cytoskeleton"/>
    <property type="evidence" value="ECO:0007669"/>
    <property type="project" value="TreeGrafter"/>
</dbReference>
<dbReference type="InterPro" id="IPR018039">
    <property type="entry name" value="IF_conserved"/>
</dbReference>
<dbReference type="Gene3D" id="1.20.5.170">
    <property type="match status" value="1"/>
</dbReference>
<evidence type="ECO:0000259" key="9">
    <source>
        <dbReference type="PROSITE" id="PS51842"/>
    </source>
</evidence>
<evidence type="ECO:0000256" key="5">
    <source>
        <dbReference type="RuleBase" id="RU000685"/>
    </source>
</evidence>
<dbReference type="Proteomes" id="UP001187531">
    <property type="component" value="Unassembled WGS sequence"/>
</dbReference>
<comment type="caution">
    <text evidence="11">The sequence shown here is derived from an EMBL/GenBank/DDBJ whole genome shotgun (WGS) entry which is preliminary data.</text>
</comment>
<dbReference type="GO" id="GO:0030833">
    <property type="term" value="P:regulation of actin filament polymerization"/>
    <property type="evidence" value="ECO:0007669"/>
    <property type="project" value="UniProtKB-ARBA"/>
</dbReference>
<feature type="region of interest" description="Disordered" evidence="7">
    <location>
        <begin position="1"/>
        <end position="37"/>
    </location>
</feature>
<comment type="similarity">
    <text evidence="5">Belongs to the intermediate filament family.</text>
</comment>
<dbReference type="GO" id="GO:0051664">
    <property type="term" value="P:nuclear pore localization"/>
    <property type="evidence" value="ECO:0007669"/>
    <property type="project" value="TreeGrafter"/>
</dbReference>
<dbReference type="SMART" id="SM01391">
    <property type="entry name" value="Filament"/>
    <property type="match status" value="1"/>
</dbReference>
<feature type="coiled-coil region" evidence="6">
    <location>
        <begin position="303"/>
        <end position="376"/>
    </location>
</feature>
<protein>
    <recommendedName>
        <fullName evidence="13">Lamin Dm0</fullName>
    </recommendedName>
</protein>
<feature type="domain" description="IF rod" evidence="9">
    <location>
        <begin position="42"/>
        <end position="398"/>
    </location>
</feature>
<keyword evidence="3" id="KW-0539">Nucleus</keyword>
<feature type="region of interest" description="Disordered" evidence="7">
    <location>
        <begin position="417"/>
        <end position="438"/>
    </location>
</feature>
<dbReference type="PROSITE" id="PS00226">
    <property type="entry name" value="IF_ROD_1"/>
    <property type="match status" value="1"/>
</dbReference>
<dbReference type="Pfam" id="PF00038">
    <property type="entry name" value="Filament"/>
    <property type="match status" value="1"/>
</dbReference>
<dbReference type="GO" id="GO:0007097">
    <property type="term" value="P:nuclear migration"/>
    <property type="evidence" value="ECO:0007669"/>
    <property type="project" value="TreeGrafter"/>
</dbReference>
<feature type="compositionally biased region" description="Polar residues" evidence="7">
    <location>
        <begin position="25"/>
        <end position="37"/>
    </location>
</feature>
<dbReference type="GO" id="GO:0007112">
    <property type="term" value="P:male meiosis cytokinesis"/>
    <property type="evidence" value="ECO:0007669"/>
    <property type="project" value="UniProtKB-ARBA"/>
</dbReference>
<dbReference type="InterPro" id="IPR001322">
    <property type="entry name" value="Lamin_tail_dom"/>
</dbReference>
<dbReference type="GO" id="GO:0005638">
    <property type="term" value="C:lamin filament"/>
    <property type="evidence" value="ECO:0007669"/>
    <property type="project" value="UniProtKB-ARBA"/>
</dbReference>
<dbReference type="AlphaFoldDB" id="A0AA88HUU6"/>
<dbReference type="GO" id="GO:0090435">
    <property type="term" value="P:protein localization to nuclear envelope"/>
    <property type="evidence" value="ECO:0007669"/>
    <property type="project" value="TreeGrafter"/>
</dbReference>
<evidence type="ECO:0000313" key="10">
    <source>
        <dbReference type="EMBL" id="KAK2718462.1"/>
    </source>
</evidence>
<evidence type="ECO:0000256" key="6">
    <source>
        <dbReference type="SAM" id="Coils"/>
    </source>
</evidence>
<comment type="subcellular location">
    <subcellularLocation>
        <location evidence="4">Nucleus lamina</location>
    </subcellularLocation>
</comment>
<keyword evidence="12" id="KW-1185">Reference proteome</keyword>
<dbReference type="PROSITE" id="PS51842">
    <property type="entry name" value="IF_ROD_2"/>
    <property type="match status" value="1"/>
</dbReference>
<proteinExistence type="inferred from homology"/>
<feature type="coiled-coil region" evidence="6">
    <location>
        <begin position="212"/>
        <end position="265"/>
    </location>
</feature>
<dbReference type="PANTHER" id="PTHR45721">
    <property type="entry name" value="LAMIN DM0-RELATED"/>
    <property type="match status" value="1"/>
</dbReference>
<dbReference type="Gene3D" id="2.60.40.1260">
    <property type="entry name" value="Lamin Tail domain"/>
    <property type="match status" value="1"/>
</dbReference>
<reference evidence="11" key="1">
    <citation type="submission" date="2023-07" db="EMBL/GenBank/DDBJ databases">
        <title>Chromosome-level genome assembly of Artemia franciscana.</title>
        <authorList>
            <person name="Jo E."/>
        </authorList>
    </citation>
    <scope>NUCLEOTIDE SEQUENCE</scope>
    <source>
        <tissue evidence="11">Whole body</tissue>
    </source>
</reference>
<evidence type="ECO:0008006" key="13">
    <source>
        <dbReference type="Google" id="ProtNLM"/>
    </source>
</evidence>
<evidence type="ECO:0000256" key="4">
    <source>
        <dbReference type="ARBA" id="ARBA00024186"/>
    </source>
</evidence>
<name>A0AA88HUU6_ARTSF</name>
<dbReference type="EMBL" id="JAVRJZ010000009">
    <property type="protein sequence ID" value="KAK2718465.1"/>
    <property type="molecule type" value="Genomic_DNA"/>
</dbReference>